<keyword evidence="2" id="KW-1185">Reference proteome</keyword>
<gene>
    <name evidence="1" type="ORF">GCM10009720_04890</name>
</gene>
<name>A0ABP5FMU3_9MICC</name>
<dbReference type="EMBL" id="BAAAMN010000008">
    <property type="protein sequence ID" value="GAA2028137.1"/>
    <property type="molecule type" value="Genomic_DNA"/>
</dbReference>
<dbReference type="Proteomes" id="UP001501461">
    <property type="component" value="Unassembled WGS sequence"/>
</dbReference>
<evidence type="ECO:0008006" key="3">
    <source>
        <dbReference type="Google" id="ProtNLM"/>
    </source>
</evidence>
<accession>A0ABP5FMU3</accession>
<organism evidence="1 2">
    <name type="scientific">Yaniella flava</name>
    <dbReference type="NCBI Taxonomy" id="287930"/>
    <lineage>
        <taxon>Bacteria</taxon>
        <taxon>Bacillati</taxon>
        <taxon>Actinomycetota</taxon>
        <taxon>Actinomycetes</taxon>
        <taxon>Micrococcales</taxon>
        <taxon>Micrococcaceae</taxon>
        <taxon>Yaniella</taxon>
    </lineage>
</organism>
<sequence length="321" mass="36768">MMLSGCVDEYIRDTEAAAEDLEQSDEFSSVNFAYEDHDPMTRPRSLYDYSAALYEDADLDEAGRLLAESAETSIFVPDILVDGSTWVQAFQRWEGVVPDFTAEQWTEVLETARTTHAQEVEVWKHEQYRAEELDDPEPKIAFTMRSEKATEGFNAFKAFEDAEIPAGIGDEHVYVQLQAGTDSAPWSYKMREVGERWVPGPDYQIFVEGPRDSNIRQAWTLYEAAERDLGEVVEFNFVYLEPMHREPKFSLEILHAGEYEACDDNIAYAAMVRELLDTEVEIQLSYAEHWNDIPSQIYDDTQSGRAAYDGNDPSQECYPSY</sequence>
<protein>
    <recommendedName>
        <fullName evidence="3">Lipoprotein</fullName>
    </recommendedName>
</protein>
<evidence type="ECO:0000313" key="2">
    <source>
        <dbReference type="Proteomes" id="UP001501461"/>
    </source>
</evidence>
<proteinExistence type="predicted"/>
<comment type="caution">
    <text evidence="1">The sequence shown here is derived from an EMBL/GenBank/DDBJ whole genome shotgun (WGS) entry which is preliminary data.</text>
</comment>
<reference evidence="2" key="1">
    <citation type="journal article" date="2019" name="Int. J. Syst. Evol. Microbiol.">
        <title>The Global Catalogue of Microorganisms (GCM) 10K type strain sequencing project: providing services to taxonomists for standard genome sequencing and annotation.</title>
        <authorList>
            <consortium name="The Broad Institute Genomics Platform"/>
            <consortium name="The Broad Institute Genome Sequencing Center for Infectious Disease"/>
            <person name="Wu L."/>
            <person name="Ma J."/>
        </authorList>
    </citation>
    <scope>NUCLEOTIDE SEQUENCE [LARGE SCALE GENOMIC DNA]</scope>
    <source>
        <strain evidence="2">JCM 13595</strain>
    </source>
</reference>
<evidence type="ECO:0000313" key="1">
    <source>
        <dbReference type="EMBL" id="GAA2028137.1"/>
    </source>
</evidence>